<dbReference type="EMBL" id="ACGX02000007">
    <property type="protein sequence ID" value="EGC14662.1"/>
    <property type="molecule type" value="Genomic_DNA"/>
</dbReference>
<evidence type="ECO:0000256" key="1">
    <source>
        <dbReference type="SAM" id="Phobius"/>
    </source>
</evidence>
<keyword evidence="1" id="KW-0472">Membrane</keyword>
<dbReference type="Proteomes" id="UP000004335">
    <property type="component" value="Unassembled WGS sequence"/>
</dbReference>
<feature type="transmembrane region" description="Helical" evidence="1">
    <location>
        <begin position="45"/>
        <end position="62"/>
    </location>
</feature>
<feature type="transmembrane region" description="Helical" evidence="1">
    <location>
        <begin position="74"/>
        <end position="94"/>
    </location>
</feature>
<reference evidence="2 3" key="1">
    <citation type="submission" date="2011-01" db="EMBL/GenBank/DDBJ databases">
        <authorList>
            <person name="Muzny D."/>
            <person name="Qin X."/>
            <person name="Buhay C."/>
            <person name="Dugan-Rocha S."/>
            <person name="Ding Y."/>
            <person name="Chen G."/>
            <person name="Hawes A."/>
            <person name="Holder M."/>
            <person name="Jhangiani S."/>
            <person name="Johnson A."/>
            <person name="Khan Z."/>
            <person name="Li Z."/>
            <person name="Liu W."/>
            <person name="Liu X."/>
            <person name="Perez L."/>
            <person name="Shen H."/>
            <person name="Wang Q."/>
            <person name="Watt J."/>
            <person name="Xi L."/>
            <person name="Xin Y."/>
            <person name="Zhou J."/>
            <person name="Deng J."/>
            <person name="Jiang H."/>
            <person name="Liu Y."/>
            <person name="Qu J."/>
            <person name="Song X.-Z."/>
            <person name="Zhang L."/>
            <person name="Villasana D."/>
            <person name="Johnson A."/>
            <person name="Liu J."/>
            <person name="Liyanage D."/>
            <person name="Lorensuhewa L."/>
            <person name="Robinson T."/>
            <person name="Song A."/>
            <person name="Song B.-B."/>
            <person name="Dinh H."/>
            <person name="Thornton R."/>
            <person name="Coyle M."/>
            <person name="Francisco L."/>
            <person name="Jackson L."/>
            <person name="Javaid M."/>
            <person name="Korchina V."/>
            <person name="Kovar C."/>
            <person name="Mata R."/>
            <person name="Mathew T."/>
            <person name="Ngo R."/>
            <person name="Nguyen L."/>
            <person name="Nguyen N."/>
            <person name="Okwuonu G."/>
            <person name="Ongeri F."/>
            <person name="Pham C."/>
            <person name="Simmons D."/>
            <person name="Wilczek-Boney K."/>
            <person name="Hale W."/>
            <person name="Jakkamsetti A."/>
            <person name="Pham P."/>
            <person name="Ruth R."/>
            <person name="San Lucas F."/>
            <person name="Warren J."/>
            <person name="Zhang J."/>
            <person name="Zhao Z."/>
            <person name="Zhou C."/>
            <person name="Zhu D."/>
            <person name="Lee S."/>
            <person name="Bess C."/>
            <person name="Blankenburg K."/>
            <person name="Forbes L."/>
            <person name="Fu Q."/>
            <person name="Gubbala S."/>
            <person name="Hirani K."/>
            <person name="Jayaseelan J.C."/>
            <person name="Lara F."/>
            <person name="Munidasa M."/>
            <person name="Palculict T."/>
            <person name="Patil S."/>
            <person name="Pu L.-L."/>
            <person name="Saada N."/>
            <person name="Tang L."/>
            <person name="Weissenberger G."/>
            <person name="Zhu Y."/>
            <person name="Hemphill L."/>
            <person name="Shang Y."/>
            <person name="Youmans B."/>
            <person name="Ayvaz T."/>
            <person name="Ross M."/>
            <person name="Santibanez J."/>
            <person name="Aqrawi P."/>
            <person name="Gross S."/>
            <person name="Joshi V."/>
            <person name="Fowler G."/>
            <person name="Nazareth L."/>
            <person name="Reid J."/>
            <person name="Worley K."/>
            <person name="Petrosino J."/>
            <person name="Highlander S."/>
            <person name="Gibbs R."/>
        </authorList>
    </citation>
    <scope>NUCLEOTIDE SEQUENCE [LARGE SCALE GENOMIC DNA]</scope>
    <source>
        <strain evidence="2 3">MM4-1A</strain>
    </source>
</reference>
<keyword evidence="1" id="KW-0812">Transmembrane</keyword>
<organism evidence="2 3">
    <name type="scientific">Limosilactobacillus reuteri MM4-1A</name>
    <dbReference type="NCBI Taxonomy" id="548485"/>
    <lineage>
        <taxon>Bacteria</taxon>
        <taxon>Bacillati</taxon>
        <taxon>Bacillota</taxon>
        <taxon>Bacilli</taxon>
        <taxon>Lactobacillales</taxon>
        <taxon>Lactobacillaceae</taxon>
        <taxon>Limosilactobacillus</taxon>
    </lineage>
</organism>
<evidence type="ECO:0000313" key="3">
    <source>
        <dbReference type="Proteomes" id="UP000004335"/>
    </source>
</evidence>
<protein>
    <submittedName>
        <fullName evidence="2">Uncharacterized protein</fullName>
    </submittedName>
</protein>
<comment type="caution">
    <text evidence="2">The sequence shown here is derived from an EMBL/GenBank/DDBJ whole genome shotgun (WGS) entry which is preliminary data.</text>
</comment>
<dbReference type="AlphaFoldDB" id="A0A828RG66"/>
<accession>A0A828RG66</accession>
<sequence length="107" mass="12549">MVCVDRMLKGSNTMFDVIFWILAIWFVVNVVWMWFALNNQILQKTFAWINVCAIVIGFWVYYGMTHDGNVLNGWFLTMNWVNIAIAAIQFYFGYRENNVTHNGHTTA</sequence>
<evidence type="ECO:0000313" key="2">
    <source>
        <dbReference type="EMBL" id="EGC14662.1"/>
    </source>
</evidence>
<gene>
    <name evidence="2" type="ORF">HMPREF0536_11799</name>
</gene>
<keyword evidence="1" id="KW-1133">Transmembrane helix</keyword>
<proteinExistence type="predicted"/>
<name>A0A828RG66_LIMRT</name>
<feature type="transmembrane region" description="Helical" evidence="1">
    <location>
        <begin position="17"/>
        <end position="38"/>
    </location>
</feature>